<name>A0A2N5TDP3_9BASI</name>
<gene>
    <name evidence="1" type="ORF">PCASD_11370</name>
</gene>
<proteinExistence type="predicted"/>
<dbReference type="EMBL" id="PGCI01000629">
    <property type="protein sequence ID" value="PLW23599.1"/>
    <property type="molecule type" value="Genomic_DNA"/>
</dbReference>
<evidence type="ECO:0000313" key="2">
    <source>
        <dbReference type="Proteomes" id="UP000235392"/>
    </source>
</evidence>
<reference evidence="1 2" key="1">
    <citation type="submission" date="2017-11" db="EMBL/GenBank/DDBJ databases">
        <title>De novo assembly and phasing of dikaryotic genomes from two isolates of Puccinia coronata f. sp. avenae, the causal agent of oat crown rust.</title>
        <authorList>
            <person name="Miller M.E."/>
            <person name="Zhang Y."/>
            <person name="Omidvar V."/>
            <person name="Sperschneider J."/>
            <person name="Schwessinger B."/>
            <person name="Raley C."/>
            <person name="Palmer J.M."/>
            <person name="Garnica D."/>
            <person name="Upadhyaya N."/>
            <person name="Rathjen J."/>
            <person name="Taylor J.M."/>
            <person name="Park R.F."/>
            <person name="Dodds P.N."/>
            <person name="Hirsch C.D."/>
            <person name="Kianian S.F."/>
            <person name="Figueroa M."/>
        </authorList>
    </citation>
    <scope>NUCLEOTIDE SEQUENCE [LARGE SCALE GENOMIC DNA]</scope>
    <source>
        <strain evidence="1">12SD80</strain>
    </source>
</reference>
<organism evidence="1 2">
    <name type="scientific">Puccinia coronata f. sp. avenae</name>
    <dbReference type="NCBI Taxonomy" id="200324"/>
    <lineage>
        <taxon>Eukaryota</taxon>
        <taxon>Fungi</taxon>
        <taxon>Dikarya</taxon>
        <taxon>Basidiomycota</taxon>
        <taxon>Pucciniomycotina</taxon>
        <taxon>Pucciniomycetes</taxon>
        <taxon>Pucciniales</taxon>
        <taxon>Pucciniaceae</taxon>
        <taxon>Puccinia</taxon>
    </lineage>
</organism>
<comment type="caution">
    <text evidence="1">The sequence shown here is derived from an EMBL/GenBank/DDBJ whole genome shotgun (WGS) entry which is preliminary data.</text>
</comment>
<dbReference type="AlphaFoldDB" id="A0A2N5TDP3"/>
<sequence>MTLVPTRHACFSELVFPGIGPSPAPPDEDLDFDEDDFFDCVDNNSDSPAATTAVEAPTPVNDSLPIRSSAVPQHSAALDFVGTYRWSWPFPLWSLSGSFPVSGAPAPRLAGRVSHEYGRWFGCPAPRPPLTCVGPIGPVYGICLEASPIHIPGSQLCRLPALSTFDLGICQYLACYSESFAGMGGSTPSYNGHHLTSLAALLCQTWGVLPKVLPWRPLPLSHAKGSISSHE</sequence>
<dbReference type="Proteomes" id="UP000235392">
    <property type="component" value="Unassembled WGS sequence"/>
</dbReference>
<accession>A0A2N5TDP3</accession>
<protein>
    <submittedName>
        <fullName evidence="1">Uncharacterized protein</fullName>
    </submittedName>
</protein>
<evidence type="ECO:0000313" key="1">
    <source>
        <dbReference type="EMBL" id="PLW23599.1"/>
    </source>
</evidence>